<dbReference type="GeneID" id="23864205"/>
<keyword evidence="1" id="KW-0472">Membrane</keyword>
<sequence length="112" mass="12367">MNRTPASGGGCSGGKVPVTFCVVIIFPPSFHCTLSTNVFFPRASRFTILCARRLFCGCMCVPVCASVGATPLCLLMKMCSSFTFFFFFFPSWVVKQHHHQNEISAEEGQLDQ</sequence>
<dbReference type="AlphaFoldDB" id="D0A3U9"/>
<dbReference type="RefSeq" id="XP_011778207.1">
    <property type="nucleotide sequence ID" value="XM_011779905.1"/>
</dbReference>
<dbReference type="EMBL" id="FN554973">
    <property type="protein sequence ID" value="CBH15943.1"/>
    <property type="molecule type" value="Genomic_DNA"/>
</dbReference>
<proteinExistence type="predicted"/>
<dbReference type="Proteomes" id="UP000002316">
    <property type="component" value="Chromosome 10"/>
</dbReference>
<keyword evidence="1" id="KW-1133">Transmembrane helix</keyword>
<evidence type="ECO:0000256" key="1">
    <source>
        <dbReference type="SAM" id="Phobius"/>
    </source>
</evidence>
<name>D0A3U9_TRYB9</name>
<dbReference type="KEGG" id="tbg:TbgDal_X10360"/>
<keyword evidence="1" id="KW-0812">Transmembrane</keyword>
<accession>D0A3U9</accession>
<evidence type="ECO:0000313" key="2">
    <source>
        <dbReference type="EMBL" id="CBH15943.1"/>
    </source>
</evidence>
<evidence type="ECO:0000313" key="3">
    <source>
        <dbReference type="Proteomes" id="UP000002316"/>
    </source>
</evidence>
<gene>
    <name evidence="2" type="ORF">TbgDal_X10360</name>
</gene>
<organism evidence="2 3">
    <name type="scientific">Trypanosoma brucei gambiense (strain MHOM/CI/86/DAL972)</name>
    <dbReference type="NCBI Taxonomy" id="679716"/>
    <lineage>
        <taxon>Eukaryota</taxon>
        <taxon>Discoba</taxon>
        <taxon>Euglenozoa</taxon>
        <taxon>Kinetoplastea</taxon>
        <taxon>Metakinetoplastina</taxon>
        <taxon>Trypanosomatida</taxon>
        <taxon>Trypanosomatidae</taxon>
        <taxon>Trypanosoma</taxon>
    </lineage>
</organism>
<reference evidence="3" key="1">
    <citation type="journal article" date="2010" name="PLoS Negl. Trop. Dis.">
        <title>The genome sequence of Trypanosoma brucei gambiense, causative agent of chronic human african trypanosomiasis.</title>
        <authorList>
            <person name="Jackson A.P."/>
            <person name="Sanders M."/>
            <person name="Berry A."/>
            <person name="McQuillan J."/>
            <person name="Aslett M.A."/>
            <person name="Quail M.A."/>
            <person name="Chukualim B."/>
            <person name="Capewell P."/>
            <person name="MacLeod A."/>
            <person name="Melville S.E."/>
            <person name="Gibson W."/>
            <person name="Barry J.D."/>
            <person name="Berriman M."/>
            <person name="Hertz-Fowler C."/>
        </authorList>
    </citation>
    <scope>NUCLEOTIDE SEQUENCE [LARGE SCALE GENOMIC DNA]</scope>
    <source>
        <strain evidence="3">MHOM/CI/86/DAL972</strain>
    </source>
</reference>
<feature type="transmembrane region" description="Helical" evidence="1">
    <location>
        <begin position="50"/>
        <end position="68"/>
    </location>
</feature>
<protein>
    <submittedName>
        <fullName evidence="2">Uncharacterized protein</fullName>
    </submittedName>
</protein>